<dbReference type="InterPro" id="IPR038109">
    <property type="entry name" value="DNA_bind_recomb_sf"/>
</dbReference>
<accession>A0A5M9I078</accession>
<dbReference type="Pfam" id="PF13408">
    <property type="entry name" value="Zn_ribbon_recom"/>
    <property type="match status" value="1"/>
</dbReference>
<dbReference type="OrthoDB" id="9784557at2"/>
<feature type="domain" description="Recombinase" evidence="3">
    <location>
        <begin position="196"/>
        <end position="337"/>
    </location>
</feature>
<dbReference type="AlphaFoldDB" id="A0A5M9I078"/>
<dbReference type="GO" id="GO:0003677">
    <property type="term" value="F:DNA binding"/>
    <property type="evidence" value="ECO:0007669"/>
    <property type="project" value="InterPro"/>
</dbReference>
<dbReference type="PANTHER" id="PTHR30461:SF23">
    <property type="entry name" value="DNA RECOMBINASE-RELATED"/>
    <property type="match status" value="1"/>
</dbReference>
<evidence type="ECO:0000259" key="3">
    <source>
        <dbReference type="PROSITE" id="PS51737"/>
    </source>
</evidence>
<dbReference type="Gene3D" id="3.40.50.1390">
    <property type="entry name" value="Resolvase, N-terminal catalytic domain"/>
    <property type="match status" value="1"/>
</dbReference>
<dbReference type="SMART" id="SM00857">
    <property type="entry name" value="Resolvase"/>
    <property type="match status" value="1"/>
</dbReference>
<dbReference type="Gene3D" id="3.90.1750.20">
    <property type="entry name" value="Putative Large Serine Recombinase, Chain B, Domain 2"/>
    <property type="match status" value="1"/>
</dbReference>
<comment type="caution">
    <text evidence="4">The sequence shown here is derived from an EMBL/GenBank/DDBJ whole genome shotgun (WGS) entry which is preliminary data.</text>
</comment>
<dbReference type="RefSeq" id="WP_150311183.1">
    <property type="nucleotide sequence ID" value="NZ_VMSO01000014.1"/>
</dbReference>
<proteinExistence type="predicted"/>
<protein>
    <recommendedName>
        <fullName evidence="6">DUF4368 domain-containing protein</fullName>
    </recommendedName>
</protein>
<dbReference type="InterPro" id="IPR006119">
    <property type="entry name" value="Resolv_N"/>
</dbReference>
<keyword evidence="5" id="KW-1185">Reference proteome</keyword>
<dbReference type="GO" id="GO:0000150">
    <property type="term" value="F:DNA strand exchange activity"/>
    <property type="evidence" value="ECO:0007669"/>
    <property type="project" value="InterPro"/>
</dbReference>
<reference evidence="4" key="1">
    <citation type="submission" date="2019-07" db="EMBL/GenBank/DDBJ databases">
        <authorList>
            <person name="Wongkuna S."/>
            <person name="Scaria J."/>
        </authorList>
    </citation>
    <scope>NUCLEOTIDE SEQUENCE [LARGE SCALE GENOMIC DNA]</scope>
    <source>
        <strain evidence="4">SW178</strain>
    </source>
</reference>
<keyword evidence="1" id="KW-0175">Coiled coil</keyword>
<dbReference type="Pfam" id="PF07508">
    <property type="entry name" value="Recombinase"/>
    <property type="match status" value="1"/>
</dbReference>
<name>A0A5M9I078_9FIRM</name>
<dbReference type="InterPro" id="IPR025827">
    <property type="entry name" value="Zn_ribbon_recom_dom"/>
</dbReference>
<sequence length="584" mass="67625">MARKKRLNADAIIGNQGSCALGQDETKNHRGGIYQTAAYIRLSAEDSGKKDGYSLQNQEMLVLDYIGRHPELNLYREYIDNGFSGTCFDRPAFDEMMQDMRDGRINCIVVKDLSRLGRNYLEAGNYLEQIFPFFKVRFISINDGYDSTAPNSADESLIIPLKNIINEGYAKDISVKVSTALETRKKQGKFTGKYAPYGYLKDPADKNHLIIDEETKDIVKRIFQMRADGMSMSGIAAQLNQEGIPSPAAYLLLKGISKEKSFQNSYWNRTNVKRLLTNRMYLGNLVYGKEQSLFAKGITRHRLPEEQWKEVENTHEPIIDRKLFDLVQEKQEESRKEFFDRTGINNDYQPENLFRGLIHCSDCGGAMKMSKFVTTLKSGEKSRFAVYQCCRRKSMKNYSCPPRSIRKTQLDQTVAEAIRYHISLLMDTEKVIETLNQKAEMRQAVASLKNQIREMQRQAARYERMNTGIYEDYRDGILDESEYLAMRKHYSEEADRLREEIDRMITEQDSYAEDYRLNDTLSDLVRKYAEFSTLTREIVEAFIADIRVHTGGGLKIVFRFEDELKQLTDLAEKRKEKVQHDDTE</sequence>
<evidence type="ECO:0000313" key="4">
    <source>
        <dbReference type="EMBL" id="KAA8500961.1"/>
    </source>
</evidence>
<dbReference type="PANTHER" id="PTHR30461">
    <property type="entry name" value="DNA-INVERTASE FROM LAMBDOID PROPHAGE"/>
    <property type="match status" value="1"/>
</dbReference>
<dbReference type="Proteomes" id="UP000322025">
    <property type="component" value="Unassembled WGS sequence"/>
</dbReference>
<dbReference type="PROSITE" id="PS51737">
    <property type="entry name" value="RECOMBINASE_DNA_BIND"/>
    <property type="match status" value="1"/>
</dbReference>
<dbReference type="Gene3D" id="1.10.486.10">
    <property type="entry name" value="PCRA, domain 4"/>
    <property type="match status" value="1"/>
</dbReference>
<dbReference type="SUPFAM" id="SSF53041">
    <property type="entry name" value="Resolvase-like"/>
    <property type="match status" value="1"/>
</dbReference>
<evidence type="ECO:0008006" key="6">
    <source>
        <dbReference type="Google" id="ProtNLM"/>
    </source>
</evidence>
<dbReference type="EMBL" id="VMSO01000014">
    <property type="protein sequence ID" value="KAA8500961.1"/>
    <property type="molecule type" value="Genomic_DNA"/>
</dbReference>
<organism evidence="4 5">
    <name type="scientific">Mediterraneibacter catenae</name>
    <dbReference type="NCBI Taxonomy" id="2594882"/>
    <lineage>
        <taxon>Bacteria</taxon>
        <taxon>Bacillati</taxon>
        <taxon>Bacillota</taxon>
        <taxon>Clostridia</taxon>
        <taxon>Lachnospirales</taxon>
        <taxon>Lachnospiraceae</taxon>
        <taxon>Mediterraneibacter</taxon>
    </lineage>
</organism>
<evidence type="ECO:0000256" key="1">
    <source>
        <dbReference type="SAM" id="Coils"/>
    </source>
</evidence>
<dbReference type="PROSITE" id="PS51736">
    <property type="entry name" value="RECOMBINASES_3"/>
    <property type="match status" value="1"/>
</dbReference>
<evidence type="ECO:0000259" key="2">
    <source>
        <dbReference type="PROSITE" id="PS51736"/>
    </source>
</evidence>
<feature type="domain" description="Resolvase/invertase-type recombinase catalytic" evidence="2">
    <location>
        <begin position="35"/>
        <end position="188"/>
    </location>
</feature>
<dbReference type="InterPro" id="IPR050639">
    <property type="entry name" value="SSR_resolvase"/>
</dbReference>
<gene>
    <name evidence="4" type="ORF">FNY66_10975</name>
</gene>
<dbReference type="InterPro" id="IPR011109">
    <property type="entry name" value="DNA_bind_recombinase_dom"/>
</dbReference>
<dbReference type="InterPro" id="IPR036162">
    <property type="entry name" value="Resolvase-like_N_sf"/>
</dbReference>
<evidence type="ECO:0000313" key="5">
    <source>
        <dbReference type="Proteomes" id="UP000322025"/>
    </source>
</evidence>
<dbReference type="Pfam" id="PF00239">
    <property type="entry name" value="Resolvase"/>
    <property type="match status" value="1"/>
</dbReference>
<feature type="coiled-coil region" evidence="1">
    <location>
        <begin position="431"/>
        <end position="514"/>
    </location>
</feature>